<sequence length="260" mass="29049">MQTRFFSFLSRFGFFMPRIIAPIVLTPILLTGCTRDKGEGLYQPVEDVIPGSKVIDFRIAPCETLWSLDDSATLTNSLYWLRAMDCSDRMSNTQASYQAALIPASGWANIFKQSILAAGADPDLSQRRTLLNNVSDYRGQMPGNIRPLVQLWRERQSLQIAFEDEKARNSRQQTANETKIGEMSLQQKELQDSLADTRRKLENLTDIERQLSSRKQLQGEIPDGDATPAATGRSSTGSNVQAKDTYVPPKGLQLKSTGDK</sequence>
<reference evidence="2" key="1">
    <citation type="submission" date="2020-11" db="EMBL/GenBank/DDBJ databases">
        <authorList>
            <person name="Lee S.D."/>
        </authorList>
    </citation>
    <scope>NUCLEOTIDE SEQUENCE</scope>
    <source>
        <strain evidence="2">SAP-2</strain>
    </source>
</reference>
<name>A0AA41BW53_9GAMM</name>
<comment type="caution">
    <text evidence="2">The sequence shown here is derived from an EMBL/GenBank/DDBJ whole genome shotgun (WGS) entry which is preliminary data.</text>
</comment>
<accession>A0AA41BW53</accession>
<dbReference type="NCBIfam" id="NF007997">
    <property type="entry name" value="PRK10722.1"/>
    <property type="match status" value="1"/>
</dbReference>
<dbReference type="AlphaFoldDB" id="A0AA41BW53"/>
<feature type="region of interest" description="Disordered" evidence="1">
    <location>
        <begin position="212"/>
        <end position="260"/>
    </location>
</feature>
<feature type="region of interest" description="Disordered" evidence="1">
    <location>
        <begin position="163"/>
        <end position="193"/>
    </location>
</feature>
<organism evidence="2 3">
    <name type="scientific">Rouxiella silvae</name>
    <dbReference type="NCBI Taxonomy" id="1646373"/>
    <lineage>
        <taxon>Bacteria</taxon>
        <taxon>Pseudomonadati</taxon>
        <taxon>Pseudomonadota</taxon>
        <taxon>Gammaproteobacteria</taxon>
        <taxon>Enterobacterales</taxon>
        <taxon>Yersiniaceae</taxon>
        <taxon>Rouxiella</taxon>
    </lineage>
</organism>
<dbReference type="InterPro" id="IPR025262">
    <property type="entry name" value="QseG"/>
</dbReference>
<gene>
    <name evidence="2" type="primary">qseG</name>
    <name evidence="2" type="ORF">ITX54_09490</name>
</gene>
<dbReference type="PROSITE" id="PS51257">
    <property type="entry name" value="PROKAR_LIPOPROTEIN"/>
    <property type="match status" value="1"/>
</dbReference>
<proteinExistence type="predicted"/>
<feature type="compositionally biased region" description="Polar residues" evidence="1">
    <location>
        <begin position="232"/>
        <end position="242"/>
    </location>
</feature>
<dbReference type="Proteomes" id="UP000705283">
    <property type="component" value="Unassembled WGS sequence"/>
</dbReference>
<dbReference type="Pfam" id="PF13942">
    <property type="entry name" value="Lipoprotein_20"/>
    <property type="match status" value="1"/>
</dbReference>
<evidence type="ECO:0000313" key="2">
    <source>
        <dbReference type="EMBL" id="MBF6636885.1"/>
    </source>
</evidence>
<protein>
    <submittedName>
        <fullName evidence="2">Two-component system QseEF-associated lipoprotein QseG</fullName>
    </submittedName>
</protein>
<dbReference type="EMBL" id="JADMKS010000003">
    <property type="protein sequence ID" value="MBF6636885.1"/>
    <property type="molecule type" value="Genomic_DNA"/>
</dbReference>
<reference evidence="2" key="2">
    <citation type="submission" date="2022-09" db="EMBL/GenBank/DDBJ databases">
        <title>Rouxiella aceris sp. nov., isolated from tree sap and emended description of the genus Rhouxiella.</title>
        <authorList>
            <person name="Kim I.S."/>
        </authorList>
    </citation>
    <scope>NUCLEOTIDE SEQUENCE</scope>
    <source>
        <strain evidence="2">SAP-2</strain>
    </source>
</reference>
<evidence type="ECO:0000256" key="1">
    <source>
        <dbReference type="SAM" id="MobiDB-lite"/>
    </source>
</evidence>
<evidence type="ECO:0000313" key="3">
    <source>
        <dbReference type="Proteomes" id="UP000705283"/>
    </source>
</evidence>
<keyword evidence="2" id="KW-0449">Lipoprotein</keyword>